<dbReference type="SMART" id="SM00220">
    <property type="entry name" value="S_TKc"/>
    <property type="match status" value="1"/>
</dbReference>
<dbReference type="InterPro" id="IPR052751">
    <property type="entry name" value="Plant_MAPKKK"/>
</dbReference>
<dbReference type="EC" id="2.7.11.1" evidence="2"/>
<dbReference type="InterPro" id="IPR008271">
    <property type="entry name" value="Ser/Thr_kinase_AS"/>
</dbReference>
<dbReference type="EMBL" id="CACRTV010000004">
    <property type="protein sequence ID" value="VYT61606.1"/>
    <property type="molecule type" value="Genomic_DNA"/>
</dbReference>
<sequence length="432" mass="50210">MTKKPDVSGGNGNIFFDLENQTATKYLRNTSSKERIERFKQEQRVLKELSKKPVPNIVEILEVNIDENKITNSFIKMKKYDGSLSDLFSATRGNAKLTLQLILPIIKALKTLSENAPHIYHRDLKPDNILYLKKDNSYELYLTDFGTCFLKNEVERITPENIAVGARMFLAPEYEMGRVESVTEKGDIYSIGKIIWCMINGEENVILPSNFWFVDEFDLSKKFPSNIDIISTNLVIASCLNLNPEERCNYDELITLINNILHVNHSESIIEKQYKVRQYQEKRKIELIEIMKKNKLLVNNFSIIYIKALEQLNSIYPNFEFLEKLYKDYCAKSKDGTDYTTRNVDDNSAHYLYSTSFDNIYLSINYNPASGDEKYASISVYYIINSSGKNEQIKIKYNENGILISEYNGITQIFNEKEILNYFDNLIMNYIE</sequence>
<dbReference type="Pfam" id="PF00069">
    <property type="entry name" value="Pkinase"/>
    <property type="match status" value="1"/>
</dbReference>
<evidence type="ECO:0000259" key="1">
    <source>
        <dbReference type="PROSITE" id="PS50011"/>
    </source>
</evidence>
<dbReference type="GO" id="GO:0007165">
    <property type="term" value="P:signal transduction"/>
    <property type="evidence" value="ECO:0007669"/>
    <property type="project" value="TreeGrafter"/>
</dbReference>
<dbReference type="PROSITE" id="PS50011">
    <property type="entry name" value="PROTEIN_KINASE_DOM"/>
    <property type="match status" value="1"/>
</dbReference>
<keyword evidence="2" id="KW-0418">Kinase</keyword>
<dbReference type="RefSeq" id="WP_421757146.1">
    <property type="nucleotide sequence ID" value="NZ_CACRTV010000004.1"/>
</dbReference>
<dbReference type="PROSITE" id="PS00108">
    <property type="entry name" value="PROTEIN_KINASE_ST"/>
    <property type="match status" value="1"/>
</dbReference>
<dbReference type="GO" id="GO:0004674">
    <property type="term" value="F:protein serine/threonine kinase activity"/>
    <property type="evidence" value="ECO:0007669"/>
    <property type="project" value="UniProtKB-EC"/>
</dbReference>
<dbReference type="PANTHER" id="PTHR48011">
    <property type="entry name" value="CCR4-NOT TRANSCRIPTIONAL COMPLEX SUBUNIT CAF120-RELATED"/>
    <property type="match status" value="1"/>
</dbReference>
<proteinExistence type="predicted"/>
<dbReference type="AlphaFoldDB" id="A0A6N2Y6P7"/>
<dbReference type="GO" id="GO:0005524">
    <property type="term" value="F:ATP binding"/>
    <property type="evidence" value="ECO:0007669"/>
    <property type="project" value="InterPro"/>
</dbReference>
<gene>
    <name evidence="2" type="primary">pknK</name>
    <name evidence="2" type="ORF">CPLFYP93_00140</name>
</gene>
<organism evidence="2">
    <name type="scientific">Clostridium paraputrificum</name>
    <dbReference type="NCBI Taxonomy" id="29363"/>
    <lineage>
        <taxon>Bacteria</taxon>
        <taxon>Bacillati</taxon>
        <taxon>Bacillota</taxon>
        <taxon>Clostridia</taxon>
        <taxon>Eubacteriales</taxon>
        <taxon>Clostridiaceae</taxon>
        <taxon>Clostridium</taxon>
    </lineage>
</organism>
<evidence type="ECO:0000313" key="2">
    <source>
        <dbReference type="EMBL" id="VYT61606.1"/>
    </source>
</evidence>
<accession>A0A6N2Y6P7</accession>
<name>A0A6N2Y6P7_9CLOT</name>
<dbReference type="SUPFAM" id="SSF56112">
    <property type="entry name" value="Protein kinase-like (PK-like)"/>
    <property type="match status" value="1"/>
</dbReference>
<keyword evidence="2" id="KW-0808">Transferase</keyword>
<dbReference type="InterPro" id="IPR000719">
    <property type="entry name" value="Prot_kinase_dom"/>
</dbReference>
<dbReference type="InterPro" id="IPR011009">
    <property type="entry name" value="Kinase-like_dom_sf"/>
</dbReference>
<protein>
    <submittedName>
        <fullName evidence="2">Serine/threonine-protein kinase PknK</fullName>
        <ecNumber evidence="2">2.7.11.1</ecNumber>
    </submittedName>
</protein>
<dbReference type="Gene3D" id="1.10.510.10">
    <property type="entry name" value="Transferase(Phosphotransferase) domain 1"/>
    <property type="match status" value="1"/>
</dbReference>
<feature type="domain" description="Protein kinase" evidence="1">
    <location>
        <begin position="1"/>
        <end position="261"/>
    </location>
</feature>
<reference evidence="2" key="1">
    <citation type="submission" date="2019-11" db="EMBL/GenBank/DDBJ databases">
        <authorList>
            <person name="Feng L."/>
        </authorList>
    </citation>
    <scope>NUCLEOTIDE SEQUENCE</scope>
    <source>
        <strain evidence="2">CParaputrificumLFYP93</strain>
    </source>
</reference>
<dbReference type="PANTHER" id="PTHR48011:SF4">
    <property type="entry name" value="MITOGEN-ACTIVATED PROTEIN KINASE KINASE KINASE 19"/>
    <property type="match status" value="1"/>
</dbReference>